<evidence type="ECO:0000256" key="4">
    <source>
        <dbReference type="ARBA" id="ARBA00022898"/>
    </source>
</evidence>
<feature type="signal peptide" evidence="5">
    <location>
        <begin position="1"/>
        <end position="17"/>
    </location>
</feature>
<dbReference type="Proteomes" id="UP001151532">
    <property type="component" value="Chromosome 2"/>
</dbReference>
<dbReference type="AlphaFoldDB" id="A0A9Q0SPM7"/>
<dbReference type="InterPro" id="IPR015422">
    <property type="entry name" value="PyrdxlP-dep_Trfase_small"/>
</dbReference>
<evidence type="ECO:0000256" key="1">
    <source>
        <dbReference type="ARBA" id="ARBA00001933"/>
    </source>
</evidence>
<dbReference type="InterPro" id="IPR019942">
    <property type="entry name" value="DapL/ALD1"/>
</dbReference>
<reference evidence="6" key="1">
    <citation type="submission" date="2022-11" db="EMBL/GenBank/DDBJ databases">
        <authorList>
            <person name="Hyden B.L."/>
            <person name="Feng K."/>
            <person name="Yates T."/>
            <person name="Jawdy S."/>
            <person name="Smart L.B."/>
            <person name="Muchero W."/>
        </authorList>
    </citation>
    <scope>NUCLEOTIDE SEQUENCE</scope>
    <source>
        <tissue evidence="6">Shoot tip</tissue>
    </source>
</reference>
<reference evidence="6" key="2">
    <citation type="journal article" date="2023" name="Int. J. Mol. Sci.">
        <title>De Novo Assembly and Annotation of 11 Diverse Shrub Willow (Salix) Genomes Reveals Novel Gene Organization in Sex-Linked Regions.</title>
        <authorList>
            <person name="Hyden B."/>
            <person name="Feng K."/>
            <person name="Yates T.B."/>
            <person name="Jawdy S."/>
            <person name="Cereghino C."/>
            <person name="Smart L.B."/>
            <person name="Muchero W."/>
        </authorList>
    </citation>
    <scope>NUCLEOTIDE SEQUENCE</scope>
    <source>
        <tissue evidence="6">Shoot tip</tissue>
    </source>
</reference>
<protein>
    <submittedName>
        <fullName evidence="6">AMINOTRANSFERASE</fullName>
    </submittedName>
</protein>
<evidence type="ECO:0000256" key="3">
    <source>
        <dbReference type="ARBA" id="ARBA00022679"/>
    </source>
</evidence>
<dbReference type="GO" id="GO:0008483">
    <property type="term" value="F:transaminase activity"/>
    <property type="evidence" value="ECO:0007669"/>
    <property type="project" value="UniProtKB-KW"/>
</dbReference>
<accession>A0A9Q0SPM7</accession>
<name>A0A9Q0SPM7_SALPP</name>
<dbReference type="PANTHER" id="PTHR43144">
    <property type="entry name" value="AMINOTRANSFERASE"/>
    <property type="match status" value="1"/>
</dbReference>
<evidence type="ECO:0000256" key="5">
    <source>
        <dbReference type="SAM" id="SignalP"/>
    </source>
</evidence>
<sequence>MPSLFLSFTPCFVAVFTDLRLLFPGLFTVRSPATREEELVTGHVSPAMLIWRAFDVDICSLRWISVRENEHARRNPDARLIRLGIGDTTQPIPDTITAAMAEHAYALSTTRGYRGYGAEQGDMV</sequence>
<comment type="cofactor">
    <cofactor evidence="1">
        <name>pyridoxal 5'-phosphate</name>
        <dbReference type="ChEBI" id="CHEBI:597326"/>
    </cofactor>
</comment>
<dbReference type="InterPro" id="IPR015421">
    <property type="entry name" value="PyrdxlP-dep_Trfase_major"/>
</dbReference>
<evidence type="ECO:0000313" key="6">
    <source>
        <dbReference type="EMBL" id="KAJ6685504.1"/>
    </source>
</evidence>
<gene>
    <name evidence="6" type="ORF">OIU79_015521</name>
</gene>
<dbReference type="Gene3D" id="3.40.640.10">
    <property type="entry name" value="Type I PLP-dependent aspartate aminotransferase-like (Major domain)"/>
    <property type="match status" value="1"/>
</dbReference>
<dbReference type="Gene3D" id="3.90.1150.10">
    <property type="entry name" value="Aspartate Aminotransferase, domain 1"/>
    <property type="match status" value="1"/>
</dbReference>
<evidence type="ECO:0000256" key="2">
    <source>
        <dbReference type="ARBA" id="ARBA00022576"/>
    </source>
</evidence>
<proteinExistence type="predicted"/>
<feature type="chain" id="PRO_5040126020" evidence="5">
    <location>
        <begin position="18"/>
        <end position="124"/>
    </location>
</feature>
<keyword evidence="5" id="KW-0732">Signal</keyword>
<dbReference type="OrthoDB" id="1657096at2759"/>
<evidence type="ECO:0000313" key="7">
    <source>
        <dbReference type="Proteomes" id="UP001151532"/>
    </source>
</evidence>
<dbReference type="EMBL" id="JAPFFK010000019">
    <property type="protein sequence ID" value="KAJ6685504.1"/>
    <property type="molecule type" value="Genomic_DNA"/>
</dbReference>
<keyword evidence="7" id="KW-1185">Reference proteome</keyword>
<organism evidence="6 7">
    <name type="scientific">Salix purpurea</name>
    <name type="common">Purple osier willow</name>
    <dbReference type="NCBI Taxonomy" id="77065"/>
    <lineage>
        <taxon>Eukaryota</taxon>
        <taxon>Viridiplantae</taxon>
        <taxon>Streptophyta</taxon>
        <taxon>Embryophyta</taxon>
        <taxon>Tracheophyta</taxon>
        <taxon>Spermatophyta</taxon>
        <taxon>Magnoliopsida</taxon>
        <taxon>eudicotyledons</taxon>
        <taxon>Gunneridae</taxon>
        <taxon>Pentapetalae</taxon>
        <taxon>rosids</taxon>
        <taxon>fabids</taxon>
        <taxon>Malpighiales</taxon>
        <taxon>Salicaceae</taxon>
        <taxon>Saliceae</taxon>
        <taxon>Salix</taxon>
    </lineage>
</organism>
<keyword evidence="4" id="KW-0663">Pyridoxal phosphate</keyword>
<comment type="caution">
    <text evidence="6">The sequence shown here is derived from an EMBL/GenBank/DDBJ whole genome shotgun (WGS) entry which is preliminary data.</text>
</comment>
<keyword evidence="3" id="KW-0808">Transferase</keyword>
<keyword evidence="2 6" id="KW-0032">Aminotransferase</keyword>